<organism evidence="1 2">
    <name type="scientific">Streptomyces paromomycinus</name>
    <name type="common">Streptomyces rimosus subsp. paromomycinus</name>
    <dbReference type="NCBI Taxonomy" id="92743"/>
    <lineage>
        <taxon>Bacteria</taxon>
        <taxon>Bacillati</taxon>
        <taxon>Actinomycetota</taxon>
        <taxon>Actinomycetes</taxon>
        <taxon>Kitasatosporales</taxon>
        <taxon>Streptomycetaceae</taxon>
        <taxon>Streptomyces</taxon>
    </lineage>
</organism>
<keyword evidence="2" id="KW-1185">Reference proteome</keyword>
<comment type="caution">
    <text evidence="1">The sequence shown here is derived from an EMBL/GenBank/DDBJ whole genome shotgun (WGS) entry which is preliminary data.</text>
</comment>
<sequence length="49" mass="5576">MSPRRPARLAAFLIRRYLHTCTLGSDRRPIPLATSPYAALDEARRRPPS</sequence>
<dbReference type="Proteomes" id="UP000286746">
    <property type="component" value="Unassembled WGS sequence"/>
</dbReference>
<dbReference type="EMBL" id="BHZD01000001">
    <property type="protein sequence ID" value="GCD41871.1"/>
    <property type="molecule type" value="Genomic_DNA"/>
</dbReference>
<dbReference type="RefSeq" id="WP_170251622.1">
    <property type="nucleotide sequence ID" value="NZ_BHZD01000001.1"/>
</dbReference>
<dbReference type="AlphaFoldDB" id="A0A401VXW0"/>
<accession>A0A401VXW0</accession>
<gene>
    <name evidence="1" type="ORF">GKJPGBOP_01528</name>
</gene>
<proteinExistence type="predicted"/>
<evidence type="ECO:0000313" key="2">
    <source>
        <dbReference type="Proteomes" id="UP000286746"/>
    </source>
</evidence>
<name>A0A401VXW0_STREY</name>
<protein>
    <submittedName>
        <fullName evidence="1">Uncharacterized protein</fullName>
    </submittedName>
</protein>
<reference evidence="1 2" key="1">
    <citation type="submission" date="2018-11" db="EMBL/GenBank/DDBJ databases">
        <title>Whole genome sequence of Streptomyces paromomycinus NBRC 15454(T).</title>
        <authorList>
            <person name="Komaki H."/>
            <person name="Tamura T."/>
        </authorList>
    </citation>
    <scope>NUCLEOTIDE SEQUENCE [LARGE SCALE GENOMIC DNA]</scope>
    <source>
        <strain evidence="1 2">NBRC 15454</strain>
    </source>
</reference>
<evidence type="ECO:0000313" key="1">
    <source>
        <dbReference type="EMBL" id="GCD41871.1"/>
    </source>
</evidence>